<sequence length="167" mass="19455">MKRMSESEITIRESQVKDAKPLMRIDKLVWNSRNSPQIPVWKSRTHYLRNCPPDNQLVAERYGEVVGCVGWRPPTMMFSNAHVAELYIAVHPAYQGLGIGRKMMDAAKLHTMKRGIKKLRLRVLSTNEDAIRFYMRCGFKIEGRLEREYQIDGRFVDDVLMGCWLLP</sequence>
<comment type="caution">
    <text evidence="4">The sequence shown here is derived from an EMBL/GenBank/DDBJ whole genome shotgun (WGS) entry which is preliminary data.</text>
</comment>
<evidence type="ECO:0000256" key="2">
    <source>
        <dbReference type="ARBA" id="ARBA00023315"/>
    </source>
</evidence>
<evidence type="ECO:0000313" key="4">
    <source>
        <dbReference type="EMBL" id="NGZ76195.1"/>
    </source>
</evidence>
<dbReference type="CDD" id="cd04301">
    <property type="entry name" value="NAT_SF"/>
    <property type="match status" value="1"/>
</dbReference>
<dbReference type="Pfam" id="PF00583">
    <property type="entry name" value="Acetyltransf_1"/>
    <property type="match status" value="1"/>
</dbReference>
<evidence type="ECO:0000259" key="3">
    <source>
        <dbReference type="PROSITE" id="PS51186"/>
    </source>
</evidence>
<keyword evidence="2" id="KW-0012">Acyltransferase</keyword>
<evidence type="ECO:0000256" key="1">
    <source>
        <dbReference type="ARBA" id="ARBA00022679"/>
    </source>
</evidence>
<dbReference type="Gene3D" id="3.40.630.30">
    <property type="match status" value="1"/>
</dbReference>
<dbReference type="EMBL" id="JAAFGS010000004">
    <property type="protein sequence ID" value="NGZ76195.1"/>
    <property type="molecule type" value="Genomic_DNA"/>
</dbReference>
<protein>
    <submittedName>
        <fullName evidence="4">GNAT family N-acetyltransferase</fullName>
    </submittedName>
</protein>
<dbReference type="Proteomes" id="UP000800303">
    <property type="component" value="Unassembled WGS sequence"/>
</dbReference>
<accession>A0ABX0F731</accession>
<proteinExistence type="predicted"/>
<name>A0ABX0F731_9BACL</name>
<keyword evidence="5" id="KW-1185">Reference proteome</keyword>
<dbReference type="InterPro" id="IPR016181">
    <property type="entry name" value="Acyl_CoA_acyltransferase"/>
</dbReference>
<dbReference type="PANTHER" id="PTHR43877">
    <property type="entry name" value="AMINOALKYLPHOSPHONATE N-ACETYLTRANSFERASE-RELATED-RELATED"/>
    <property type="match status" value="1"/>
</dbReference>
<dbReference type="InterPro" id="IPR050832">
    <property type="entry name" value="Bact_Acetyltransf"/>
</dbReference>
<dbReference type="InterPro" id="IPR000182">
    <property type="entry name" value="GNAT_dom"/>
</dbReference>
<reference evidence="4 5" key="1">
    <citation type="submission" date="2020-01" db="EMBL/GenBank/DDBJ databases">
        <title>Polyphasic characterisation and genomic insights into a novel alkali tolerant bacterium VR-M41.</title>
        <authorList>
            <person name="Vemuluri V.R."/>
        </authorList>
    </citation>
    <scope>NUCLEOTIDE SEQUENCE [LARGE SCALE GENOMIC DNA]</scope>
    <source>
        <strain evidence="4 5">VR-M41</strain>
    </source>
</reference>
<gene>
    <name evidence="4" type="ORF">GYN08_12775</name>
</gene>
<feature type="domain" description="N-acetyltransferase" evidence="3">
    <location>
        <begin position="9"/>
        <end position="166"/>
    </location>
</feature>
<organism evidence="4 5">
    <name type="scientific">Saccharibacillus alkalitolerans</name>
    <dbReference type="NCBI Taxonomy" id="2705290"/>
    <lineage>
        <taxon>Bacteria</taxon>
        <taxon>Bacillati</taxon>
        <taxon>Bacillota</taxon>
        <taxon>Bacilli</taxon>
        <taxon>Bacillales</taxon>
        <taxon>Paenibacillaceae</taxon>
        <taxon>Saccharibacillus</taxon>
    </lineage>
</organism>
<dbReference type="SUPFAM" id="SSF55729">
    <property type="entry name" value="Acyl-CoA N-acyltransferases (Nat)"/>
    <property type="match status" value="1"/>
</dbReference>
<evidence type="ECO:0000313" key="5">
    <source>
        <dbReference type="Proteomes" id="UP000800303"/>
    </source>
</evidence>
<keyword evidence="1" id="KW-0808">Transferase</keyword>
<dbReference type="RefSeq" id="WP_166274789.1">
    <property type="nucleotide sequence ID" value="NZ_JAAFGS010000004.1"/>
</dbReference>
<dbReference type="PROSITE" id="PS51186">
    <property type="entry name" value="GNAT"/>
    <property type="match status" value="1"/>
</dbReference>